<evidence type="ECO:0000313" key="4">
    <source>
        <dbReference type="Proteomes" id="UP000003494"/>
    </source>
</evidence>
<keyword evidence="4" id="KW-1185">Reference proteome</keyword>
<dbReference type="AlphaFoldDB" id="C4GAA7"/>
<evidence type="ECO:0000256" key="2">
    <source>
        <dbReference type="SAM" id="Phobius"/>
    </source>
</evidence>
<keyword evidence="2" id="KW-1133">Transmembrane helix</keyword>
<proteinExistence type="predicted"/>
<dbReference type="eggNOG" id="COG1589">
    <property type="taxonomic scope" value="Bacteria"/>
</dbReference>
<evidence type="ECO:0008006" key="5">
    <source>
        <dbReference type="Google" id="ProtNLM"/>
    </source>
</evidence>
<comment type="caution">
    <text evidence="3">The sequence shown here is derived from an EMBL/GenBank/DDBJ whole genome shotgun (WGS) entry which is preliminary data.</text>
</comment>
<gene>
    <name evidence="3" type="ORF">GCWU000342_01452</name>
</gene>
<evidence type="ECO:0000313" key="3">
    <source>
        <dbReference type="EMBL" id="EEP28640.1"/>
    </source>
</evidence>
<dbReference type="HOGENOM" id="CLU_063194_0_0_9"/>
<accession>C4GAA7</accession>
<keyword evidence="2" id="KW-0472">Membrane</keyword>
<feature type="region of interest" description="Disordered" evidence="1">
    <location>
        <begin position="254"/>
        <end position="293"/>
    </location>
</feature>
<name>C4GAA7_9FIRM</name>
<sequence>MLHDPGKESNRKARQKKNLIRFYLRRGLLLLLGLLILAILLIALICKETSVSVEGTAIYSQEEAIDRILDDKLSRRNTVYAFLKNALLPKKNIPFIDSARIRFRSAGQITIEIRQTPMTGYYLLPDGTNRAYFNAKGQVTDVSSLVVDGLPSLSGISAEKAKKGDIIPIQDKADRESVLSIYQFFADKSISISDLKLGENGTVQVSCKNLNISLGSRTNLRDKLKRVPYLLDKIEDMSGTLHLENWTPDNTDVIFEKDQAQMEKEAQQKKESDQADSKNSKEGNSKEETKKSN</sequence>
<reference evidence="3" key="1">
    <citation type="submission" date="2009-04" db="EMBL/GenBank/DDBJ databases">
        <authorList>
            <person name="Weinstock G."/>
            <person name="Sodergren E."/>
            <person name="Clifton S."/>
            <person name="Fulton L."/>
            <person name="Fulton B."/>
            <person name="Courtney L."/>
            <person name="Fronick C."/>
            <person name="Harrison M."/>
            <person name="Strong C."/>
            <person name="Farmer C."/>
            <person name="Delahaunty K."/>
            <person name="Markovic C."/>
            <person name="Hall O."/>
            <person name="Minx P."/>
            <person name="Tomlinson C."/>
            <person name="Mitreva M."/>
            <person name="Nelson J."/>
            <person name="Hou S."/>
            <person name="Wollam A."/>
            <person name="Pepin K.H."/>
            <person name="Johnson M."/>
            <person name="Bhonagiri V."/>
            <person name="Nash W.E."/>
            <person name="Warren W."/>
            <person name="Chinwalla A."/>
            <person name="Mardis E.R."/>
            <person name="Wilson R.K."/>
        </authorList>
    </citation>
    <scope>NUCLEOTIDE SEQUENCE [LARGE SCALE GENOMIC DNA]</scope>
    <source>
        <strain evidence="3">DSM 14600</strain>
    </source>
</reference>
<dbReference type="STRING" id="626523.GCWU000342_01452"/>
<protein>
    <recommendedName>
        <fullName evidence="5">POTRA domain protein, FtsQ-type</fullName>
    </recommendedName>
</protein>
<evidence type="ECO:0000256" key="1">
    <source>
        <dbReference type="SAM" id="MobiDB-lite"/>
    </source>
</evidence>
<dbReference type="RefSeq" id="WP_006906453.1">
    <property type="nucleotide sequence ID" value="NZ_GG665866.1"/>
</dbReference>
<organism evidence="3 4">
    <name type="scientific">Shuttleworthella satelles DSM 14600</name>
    <dbReference type="NCBI Taxonomy" id="626523"/>
    <lineage>
        <taxon>Bacteria</taxon>
        <taxon>Bacillati</taxon>
        <taxon>Bacillota</taxon>
        <taxon>Clostridia</taxon>
        <taxon>Lachnospirales</taxon>
        <taxon>Lachnospiraceae</taxon>
        <taxon>Shuttleworthella</taxon>
    </lineage>
</organism>
<dbReference type="Proteomes" id="UP000003494">
    <property type="component" value="Unassembled WGS sequence"/>
</dbReference>
<dbReference type="EMBL" id="ACIP02000002">
    <property type="protein sequence ID" value="EEP28640.1"/>
    <property type="molecule type" value="Genomic_DNA"/>
</dbReference>
<keyword evidence="2" id="KW-0812">Transmembrane</keyword>
<feature type="transmembrane region" description="Helical" evidence="2">
    <location>
        <begin position="23"/>
        <end position="45"/>
    </location>
</feature>